<organism evidence="15 16">
    <name type="scientific">Collybiopsis luxurians FD-317 M1</name>
    <dbReference type="NCBI Taxonomy" id="944289"/>
    <lineage>
        <taxon>Eukaryota</taxon>
        <taxon>Fungi</taxon>
        <taxon>Dikarya</taxon>
        <taxon>Basidiomycota</taxon>
        <taxon>Agaricomycotina</taxon>
        <taxon>Agaricomycetes</taxon>
        <taxon>Agaricomycetidae</taxon>
        <taxon>Agaricales</taxon>
        <taxon>Marasmiineae</taxon>
        <taxon>Omphalotaceae</taxon>
        <taxon>Collybiopsis</taxon>
        <taxon>Collybiopsis luxurians</taxon>
    </lineage>
</organism>
<dbReference type="InterPro" id="IPR036396">
    <property type="entry name" value="Cyt_P450_sf"/>
</dbReference>
<evidence type="ECO:0000256" key="5">
    <source>
        <dbReference type="ARBA" id="ARBA00022617"/>
    </source>
</evidence>
<dbReference type="EMBL" id="KN834810">
    <property type="protein sequence ID" value="KIK54968.1"/>
    <property type="molecule type" value="Genomic_DNA"/>
</dbReference>
<evidence type="ECO:0000256" key="10">
    <source>
        <dbReference type="ARBA" id="ARBA00023004"/>
    </source>
</evidence>
<dbReference type="AlphaFoldDB" id="A0A0D0CJ20"/>
<evidence type="ECO:0000256" key="14">
    <source>
        <dbReference type="RuleBase" id="RU000461"/>
    </source>
</evidence>
<dbReference type="CDD" id="cd11062">
    <property type="entry name" value="CYP58-like"/>
    <property type="match status" value="1"/>
</dbReference>
<keyword evidence="10 13" id="KW-0408">Iron</keyword>
<dbReference type="Gene3D" id="1.10.630.10">
    <property type="entry name" value="Cytochrome P450"/>
    <property type="match status" value="1"/>
</dbReference>
<dbReference type="PRINTS" id="PR00463">
    <property type="entry name" value="EP450I"/>
</dbReference>
<evidence type="ECO:0008006" key="17">
    <source>
        <dbReference type="Google" id="ProtNLM"/>
    </source>
</evidence>
<dbReference type="InterPro" id="IPR002401">
    <property type="entry name" value="Cyt_P450_E_grp-I"/>
</dbReference>
<keyword evidence="8" id="KW-1133">Transmembrane helix</keyword>
<evidence type="ECO:0000256" key="6">
    <source>
        <dbReference type="ARBA" id="ARBA00022692"/>
    </source>
</evidence>
<dbReference type="GO" id="GO:0016705">
    <property type="term" value="F:oxidoreductase activity, acting on paired donors, with incorporation or reduction of molecular oxygen"/>
    <property type="evidence" value="ECO:0007669"/>
    <property type="project" value="InterPro"/>
</dbReference>
<evidence type="ECO:0000256" key="3">
    <source>
        <dbReference type="ARBA" id="ARBA00004721"/>
    </source>
</evidence>
<keyword evidence="7 13" id="KW-0479">Metal-binding</keyword>
<gene>
    <name evidence="15" type="ORF">GYMLUDRAFT_48170</name>
</gene>
<sequence length="469" mass="53890">MLTSLAFSYLAGLALYRLFLHPLHKYPGPLLAAATSWYEVYFNLVRGGEFMAELERLHKLYGHVVRIGPNKLHFSDRRAYHDIYSNGTTLVKEPHFYRAFLVHAHESSVGFSDPQQSKDRRSLLAPSFSRQAVMKLEYTIQKKVDQLVSLLENYHRSPKSGVKLSIAYRSLTTDVITEYCFANSTDTLSDPDFAHPIALETQNLAKRIWIQAYFPFIVRLIATIPQRFILWLFPRFTTFMDVKTRFEQQIDNYIKNPEDLTTAEHETIYHHLLLPKDPELRPSRTSLVHEAFLLVAAGSDTVGQACTVGTYYALQDNSIRHRLVEELNEAWPDKGRPLSFVVLEKLPYLSAFVKEALRMSIGTFHPMPRIVGDETPEISGLNVPPGTIVAMGTYFMLMNPEVFSDPFTFNPDRWLAEDTSEMMQDFVPFSRGPRQCLGMNLAWSELYLILGNIFRKFDLSLIEETRKST</sequence>
<dbReference type="GO" id="GO:0005506">
    <property type="term" value="F:iron ion binding"/>
    <property type="evidence" value="ECO:0007669"/>
    <property type="project" value="InterPro"/>
</dbReference>
<dbReference type="Pfam" id="PF00067">
    <property type="entry name" value="p450"/>
    <property type="match status" value="1"/>
</dbReference>
<comment type="cofactor">
    <cofactor evidence="1 13">
        <name>heme</name>
        <dbReference type="ChEBI" id="CHEBI:30413"/>
    </cofactor>
</comment>
<dbReference type="GO" id="GO:0004497">
    <property type="term" value="F:monooxygenase activity"/>
    <property type="evidence" value="ECO:0007669"/>
    <property type="project" value="UniProtKB-KW"/>
</dbReference>
<keyword evidence="11 14" id="KW-0503">Monooxygenase</keyword>
<evidence type="ECO:0000256" key="9">
    <source>
        <dbReference type="ARBA" id="ARBA00023002"/>
    </source>
</evidence>
<evidence type="ECO:0000256" key="4">
    <source>
        <dbReference type="ARBA" id="ARBA00010617"/>
    </source>
</evidence>
<comment type="pathway">
    <text evidence="3">Secondary metabolite biosynthesis; terpenoid biosynthesis.</text>
</comment>
<keyword evidence="5 13" id="KW-0349">Heme</keyword>
<dbReference type="HOGENOM" id="CLU_001570_14_4_1"/>
<dbReference type="PROSITE" id="PS00086">
    <property type="entry name" value="CYTOCHROME_P450"/>
    <property type="match status" value="1"/>
</dbReference>
<dbReference type="GO" id="GO:0016020">
    <property type="term" value="C:membrane"/>
    <property type="evidence" value="ECO:0007669"/>
    <property type="project" value="UniProtKB-SubCell"/>
</dbReference>
<accession>A0A0D0CJ20</accession>
<keyword evidence="16" id="KW-1185">Reference proteome</keyword>
<comment type="similarity">
    <text evidence="4 14">Belongs to the cytochrome P450 family.</text>
</comment>
<keyword evidence="9 14" id="KW-0560">Oxidoreductase</keyword>
<dbReference type="OrthoDB" id="1470350at2759"/>
<evidence type="ECO:0000256" key="1">
    <source>
        <dbReference type="ARBA" id="ARBA00001971"/>
    </source>
</evidence>
<feature type="non-terminal residue" evidence="15">
    <location>
        <position position="469"/>
    </location>
</feature>
<dbReference type="InterPro" id="IPR001128">
    <property type="entry name" value="Cyt_P450"/>
</dbReference>
<dbReference type="InterPro" id="IPR050121">
    <property type="entry name" value="Cytochrome_P450_monoxygenase"/>
</dbReference>
<evidence type="ECO:0000313" key="16">
    <source>
        <dbReference type="Proteomes" id="UP000053593"/>
    </source>
</evidence>
<feature type="binding site" description="axial binding residue" evidence="13">
    <location>
        <position position="436"/>
    </location>
    <ligand>
        <name>heme</name>
        <dbReference type="ChEBI" id="CHEBI:30413"/>
    </ligand>
    <ligandPart>
        <name>Fe</name>
        <dbReference type="ChEBI" id="CHEBI:18248"/>
    </ligandPart>
</feature>
<dbReference type="PANTHER" id="PTHR24305">
    <property type="entry name" value="CYTOCHROME P450"/>
    <property type="match status" value="1"/>
</dbReference>
<protein>
    <recommendedName>
        <fullName evidence="17">Cytochrome P450</fullName>
    </recommendedName>
</protein>
<dbReference type="Proteomes" id="UP000053593">
    <property type="component" value="Unassembled WGS sequence"/>
</dbReference>
<dbReference type="PANTHER" id="PTHR24305:SF166">
    <property type="entry name" value="CYTOCHROME P450 12A4, MITOCHONDRIAL-RELATED"/>
    <property type="match status" value="1"/>
</dbReference>
<evidence type="ECO:0000256" key="7">
    <source>
        <dbReference type="ARBA" id="ARBA00022723"/>
    </source>
</evidence>
<evidence type="ECO:0000256" key="8">
    <source>
        <dbReference type="ARBA" id="ARBA00022989"/>
    </source>
</evidence>
<evidence type="ECO:0000256" key="2">
    <source>
        <dbReference type="ARBA" id="ARBA00004370"/>
    </source>
</evidence>
<dbReference type="InterPro" id="IPR017972">
    <property type="entry name" value="Cyt_P450_CS"/>
</dbReference>
<name>A0A0D0CJ20_9AGAR</name>
<evidence type="ECO:0000313" key="15">
    <source>
        <dbReference type="EMBL" id="KIK54968.1"/>
    </source>
</evidence>
<proteinExistence type="inferred from homology"/>
<dbReference type="GO" id="GO:0020037">
    <property type="term" value="F:heme binding"/>
    <property type="evidence" value="ECO:0007669"/>
    <property type="project" value="InterPro"/>
</dbReference>
<evidence type="ECO:0000256" key="13">
    <source>
        <dbReference type="PIRSR" id="PIRSR602401-1"/>
    </source>
</evidence>
<comment type="subcellular location">
    <subcellularLocation>
        <location evidence="2">Membrane</location>
    </subcellularLocation>
</comment>
<reference evidence="15 16" key="1">
    <citation type="submission" date="2014-04" db="EMBL/GenBank/DDBJ databases">
        <title>Evolutionary Origins and Diversification of the Mycorrhizal Mutualists.</title>
        <authorList>
            <consortium name="DOE Joint Genome Institute"/>
            <consortium name="Mycorrhizal Genomics Consortium"/>
            <person name="Kohler A."/>
            <person name="Kuo A."/>
            <person name="Nagy L.G."/>
            <person name="Floudas D."/>
            <person name="Copeland A."/>
            <person name="Barry K.W."/>
            <person name="Cichocki N."/>
            <person name="Veneault-Fourrey C."/>
            <person name="LaButti K."/>
            <person name="Lindquist E.A."/>
            <person name="Lipzen A."/>
            <person name="Lundell T."/>
            <person name="Morin E."/>
            <person name="Murat C."/>
            <person name="Riley R."/>
            <person name="Ohm R."/>
            <person name="Sun H."/>
            <person name="Tunlid A."/>
            <person name="Henrissat B."/>
            <person name="Grigoriev I.V."/>
            <person name="Hibbett D.S."/>
            <person name="Martin F."/>
        </authorList>
    </citation>
    <scope>NUCLEOTIDE SEQUENCE [LARGE SCALE GENOMIC DNA]</scope>
    <source>
        <strain evidence="15 16">FD-317 M1</strain>
    </source>
</reference>
<dbReference type="SUPFAM" id="SSF48264">
    <property type="entry name" value="Cytochrome P450"/>
    <property type="match status" value="1"/>
</dbReference>
<evidence type="ECO:0000256" key="12">
    <source>
        <dbReference type="ARBA" id="ARBA00023136"/>
    </source>
</evidence>
<keyword evidence="12" id="KW-0472">Membrane</keyword>
<evidence type="ECO:0000256" key="11">
    <source>
        <dbReference type="ARBA" id="ARBA00023033"/>
    </source>
</evidence>
<keyword evidence="6" id="KW-0812">Transmembrane</keyword>